<protein>
    <submittedName>
        <fullName evidence="1">Uncharacterized protein</fullName>
    </submittedName>
</protein>
<comment type="caution">
    <text evidence="1">The sequence shown here is derived from an EMBL/GenBank/DDBJ whole genome shotgun (WGS) entry which is preliminary data.</text>
</comment>
<reference evidence="1 2" key="1">
    <citation type="submission" date="2021-01" db="EMBL/GenBank/DDBJ databases">
        <title>Draft Genome Sequence and Polyhydroxyalkanoate Biosynthetic Potential of Jeongeupia naejangsanensis Type Strain DSM 24253.</title>
        <authorList>
            <person name="Turrini P."/>
            <person name="Artuso I."/>
            <person name="Lugli G.A."/>
            <person name="Frangipani E."/>
            <person name="Ventura M."/>
            <person name="Visca P."/>
        </authorList>
    </citation>
    <scope>NUCLEOTIDE SEQUENCE [LARGE SCALE GENOMIC DNA]</scope>
    <source>
        <strain evidence="1 2">DSM 24253</strain>
    </source>
</reference>
<evidence type="ECO:0000313" key="1">
    <source>
        <dbReference type="EMBL" id="MBM3115789.1"/>
    </source>
</evidence>
<proteinExistence type="predicted"/>
<name>A0ABS2BLY4_9NEIS</name>
<keyword evidence="2" id="KW-1185">Reference proteome</keyword>
<evidence type="ECO:0000313" key="2">
    <source>
        <dbReference type="Proteomes" id="UP000809431"/>
    </source>
</evidence>
<organism evidence="1 2">
    <name type="scientific">Jeongeupia naejangsanensis</name>
    <dbReference type="NCBI Taxonomy" id="613195"/>
    <lineage>
        <taxon>Bacteria</taxon>
        <taxon>Pseudomonadati</taxon>
        <taxon>Pseudomonadota</taxon>
        <taxon>Betaproteobacteria</taxon>
        <taxon>Neisseriales</taxon>
        <taxon>Chitinibacteraceae</taxon>
        <taxon>Jeongeupia</taxon>
    </lineage>
</organism>
<accession>A0ABS2BLY4</accession>
<dbReference type="EMBL" id="JAESND010000003">
    <property type="protein sequence ID" value="MBM3115789.1"/>
    <property type="molecule type" value="Genomic_DNA"/>
</dbReference>
<gene>
    <name evidence="1" type="ORF">JMJ54_08100</name>
</gene>
<sequence length="67" mass="7628">MHRPDRLESLRPVSAASMAGRISARIPVRWSRHGGHWGDWYRARPDGAIRAGFLPLIAAKWRLNGRI</sequence>
<dbReference type="RefSeq" id="WP_203537651.1">
    <property type="nucleotide sequence ID" value="NZ_JAESND010000003.1"/>
</dbReference>
<dbReference type="Proteomes" id="UP000809431">
    <property type="component" value="Unassembled WGS sequence"/>
</dbReference>